<sequence length="153" mass="16780">MLNHKNKIIASTLAATVAMFTPSFATPDPKNMPEMTLYKDPNCGCCTAHADYLKENGFKVTMIDHPNIVEIKQQYGTLRGASCHTIVMDGYVIEGHVPVASIKKLWAEQPDIKGIALPGMPYNSPGMGPEKKGSLKIMQINNDTSITQVFNIE</sequence>
<evidence type="ECO:0000313" key="2">
    <source>
        <dbReference type="EMBL" id="GAA5094715.1"/>
    </source>
</evidence>
<dbReference type="Proteomes" id="UP001500631">
    <property type="component" value="Unassembled WGS sequence"/>
</dbReference>
<accession>A0ABP9MHF7</accession>
<evidence type="ECO:0000256" key="1">
    <source>
        <dbReference type="SAM" id="SignalP"/>
    </source>
</evidence>
<evidence type="ECO:0000313" key="3">
    <source>
        <dbReference type="Proteomes" id="UP001500631"/>
    </source>
</evidence>
<comment type="caution">
    <text evidence="2">The sequence shown here is derived from an EMBL/GenBank/DDBJ whole genome shotgun (WGS) entry which is preliminary data.</text>
</comment>
<dbReference type="RefSeq" id="WP_345666917.1">
    <property type="nucleotide sequence ID" value="NZ_BAABKE010000001.1"/>
</dbReference>
<proteinExistence type="predicted"/>
<gene>
    <name evidence="2" type="ORF">GCM10023338_03320</name>
</gene>
<keyword evidence="3" id="KW-1185">Reference proteome</keyword>
<name>A0ABP9MHF7_9GAMM</name>
<dbReference type="InterPro" id="IPR036249">
    <property type="entry name" value="Thioredoxin-like_sf"/>
</dbReference>
<dbReference type="SUPFAM" id="SSF52833">
    <property type="entry name" value="Thioredoxin-like"/>
    <property type="match status" value="1"/>
</dbReference>
<organism evidence="2 3">
    <name type="scientific">Wohlfahrtiimonas larvae</name>
    <dbReference type="NCBI Taxonomy" id="1157986"/>
    <lineage>
        <taxon>Bacteria</taxon>
        <taxon>Pseudomonadati</taxon>
        <taxon>Pseudomonadota</taxon>
        <taxon>Gammaproteobacteria</taxon>
        <taxon>Cardiobacteriales</taxon>
        <taxon>Ignatzschineriaceae</taxon>
        <taxon>Wohlfahrtiimonas</taxon>
    </lineage>
</organism>
<dbReference type="Pfam" id="PF04214">
    <property type="entry name" value="DUF411"/>
    <property type="match status" value="1"/>
</dbReference>
<feature type="signal peptide" evidence="1">
    <location>
        <begin position="1"/>
        <end position="25"/>
    </location>
</feature>
<feature type="chain" id="PRO_5046139972" evidence="1">
    <location>
        <begin position="26"/>
        <end position="153"/>
    </location>
</feature>
<dbReference type="InterPro" id="IPR007332">
    <property type="entry name" value="DUF411"/>
</dbReference>
<keyword evidence="1" id="KW-0732">Signal</keyword>
<reference evidence="3" key="1">
    <citation type="journal article" date="2019" name="Int. J. Syst. Evol. Microbiol.">
        <title>The Global Catalogue of Microorganisms (GCM) 10K type strain sequencing project: providing services to taxonomists for standard genome sequencing and annotation.</title>
        <authorList>
            <consortium name="The Broad Institute Genomics Platform"/>
            <consortium name="The Broad Institute Genome Sequencing Center for Infectious Disease"/>
            <person name="Wu L."/>
            <person name="Ma J."/>
        </authorList>
    </citation>
    <scope>NUCLEOTIDE SEQUENCE [LARGE SCALE GENOMIC DNA]</scope>
    <source>
        <strain evidence="3">JCM 18424</strain>
    </source>
</reference>
<dbReference type="EMBL" id="BAABKE010000001">
    <property type="protein sequence ID" value="GAA5094715.1"/>
    <property type="molecule type" value="Genomic_DNA"/>
</dbReference>
<protein>
    <submittedName>
        <fullName evidence="2">DUF411 domain-containing protein</fullName>
    </submittedName>
</protein>